<dbReference type="PANTHER" id="PTHR36452">
    <property type="entry name" value="CHROMOSOME 12, WHOLE GENOME SHOTGUN SEQUENCE"/>
    <property type="match status" value="1"/>
</dbReference>
<dbReference type="RefSeq" id="WP_106327176.1">
    <property type="nucleotide sequence ID" value="NZ_BOMO01000132.1"/>
</dbReference>
<dbReference type="InterPro" id="IPR015996">
    <property type="entry name" value="UCP028451"/>
</dbReference>
<comment type="caution">
    <text evidence="1">The sequence shown here is derived from an EMBL/GenBank/DDBJ whole genome shotgun (WGS) entry which is preliminary data.</text>
</comment>
<dbReference type="InterPro" id="IPR012808">
    <property type="entry name" value="CHP02453"/>
</dbReference>
<dbReference type="Pfam" id="PF09365">
    <property type="entry name" value="DUF2461"/>
    <property type="match status" value="1"/>
</dbReference>
<reference evidence="1 2" key="1">
    <citation type="submission" date="2018-03" db="EMBL/GenBank/DDBJ databases">
        <title>Genomic Encyclopedia of Archaeal and Bacterial Type Strains, Phase II (KMG-II): from individual species to whole genera.</title>
        <authorList>
            <person name="Goeker M."/>
        </authorList>
    </citation>
    <scope>NUCLEOTIDE SEQUENCE [LARGE SCALE GENOMIC DNA]</scope>
    <source>
        <strain evidence="1 2">DSM 43146</strain>
    </source>
</reference>
<dbReference type="PANTHER" id="PTHR36452:SF1">
    <property type="entry name" value="DUF2461 DOMAIN-CONTAINING PROTEIN"/>
    <property type="match status" value="1"/>
</dbReference>
<dbReference type="OrthoDB" id="9794241at2"/>
<proteinExistence type="predicted"/>
<sequence length="213" mass="23969">MTFRGWPSEALEFYEGLTADNSKTYWTAHLPFYEKQVRGPGLALLAELEPEFGAGKIFRPYRDVRFSNDKTPYKNHLGMWLESGGYIQLSADGLAAGCGMYQMAPDQLERYRRTIADPRLGPSLPGLIAKIEKAGVAVHGHGTLKTAPRGYPKDHPRIELLRHKGLTTWQDWEPAPWMGTAEAKDRIVAFLRTSRPLRDWLDHHVGPAAGTTR</sequence>
<gene>
    <name evidence="1" type="ORF">CLV67_12031</name>
</gene>
<dbReference type="EMBL" id="PVMZ01000020">
    <property type="protein sequence ID" value="PRX16217.1"/>
    <property type="molecule type" value="Genomic_DNA"/>
</dbReference>
<protein>
    <submittedName>
        <fullName evidence="1">Uncharacterized protein (TIGR02453 family)</fullName>
    </submittedName>
</protein>
<evidence type="ECO:0000313" key="1">
    <source>
        <dbReference type="EMBL" id="PRX16217.1"/>
    </source>
</evidence>
<accession>A0A2T0K0B1</accession>
<dbReference type="Proteomes" id="UP000239415">
    <property type="component" value="Unassembled WGS sequence"/>
</dbReference>
<organism evidence="1 2">
    <name type="scientific">Actinoplanes italicus</name>
    <dbReference type="NCBI Taxonomy" id="113567"/>
    <lineage>
        <taxon>Bacteria</taxon>
        <taxon>Bacillati</taxon>
        <taxon>Actinomycetota</taxon>
        <taxon>Actinomycetes</taxon>
        <taxon>Micromonosporales</taxon>
        <taxon>Micromonosporaceae</taxon>
        <taxon>Actinoplanes</taxon>
    </lineage>
</organism>
<keyword evidence="2" id="KW-1185">Reference proteome</keyword>
<dbReference type="NCBIfam" id="TIGR02453">
    <property type="entry name" value="TIGR02453 family protein"/>
    <property type="match status" value="1"/>
</dbReference>
<name>A0A2T0K0B1_9ACTN</name>
<dbReference type="AlphaFoldDB" id="A0A2T0K0B1"/>
<dbReference type="PIRSF" id="PIRSF028451">
    <property type="entry name" value="UCP028451"/>
    <property type="match status" value="1"/>
</dbReference>
<evidence type="ECO:0000313" key="2">
    <source>
        <dbReference type="Proteomes" id="UP000239415"/>
    </source>
</evidence>